<name>A0A8W8M7T4_MAGGI</name>
<dbReference type="Proteomes" id="UP000005408">
    <property type="component" value="Unassembled WGS sequence"/>
</dbReference>
<dbReference type="AlphaFoldDB" id="A0A8W8M7T4"/>
<dbReference type="EnsemblMetazoa" id="G31771.1">
    <property type="protein sequence ID" value="G31771.1:cds"/>
    <property type="gene ID" value="G31771"/>
</dbReference>
<keyword evidence="4" id="KW-1185">Reference proteome</keyword>
<evidence type="ECO:0000259" key="2">
    <source>
        <dbReference type="Pfam" id="PF20700"/>
    </source>
</evidence>
<evidence type="ECO:0000313" key="3">
    <source>
        <dbReference type="EnsemblMetazoa" id="G31771.1:cds"/>
    </source>
</evidence>
<dbReference type="InterPro" id="IPR049012">
    <property type="entry name" value="Mutator_transp_dom"/>
</dbReference>
<dbReference type="Pfam" id="PF20700">
    <property type="entry name" value="Mutator"/>
    <property type="match status" value="1"/>
</dbReference>
<evidence type="ECO:0000256" key="1">
    <source>
        <dbReference type="SAM" id="MobiDB-lite"/>
    </source>
</evidence>
<feature type="region of interest" description="Disordered" evidence="1">
    <location>
        <begin position="999"/>
        <end position="1022"/>
    </location>
</feature>
<sequence length="1022" mass="116659">MDYHIFKREIIHSDYGTKENVLEINRYLEKLQTGISNLQITQPGTSYGWKDWEKKKNITREMKFCADLMIEIFGETNHEELLPYREWYEVYFLTFSIGKCICEMVCILCVHLTLRFSSKHIDLCASIAEIPRVLSEVLQSLKRTSAKVLSNNISDFMAETIERRNGFLKTCIDFNIFVCQGTKKVLKVMKSSKDRSEVGFKPLLVSVVVQFHYIEKGCGLARLIIEREQSRNRDMENQSIPLTKEFKKMFKHTKRVLINGRYALRSLSYREHHAVDVNVLFDKIKELENVLQSGTGDLNNILEEIEVTSSKICKLIDKGEKCLPKGYQQIEDVTVMNSSDFDRHLEDNEFVENGSDFDGFLNDDNNDENLTRLPVKEIENVLVSSGVDKSEILHVFKMEGFKSPVKICVDNHSEFIKSKVGGKVFRQGLWVSARDVVIEGNQVFMTIEPGELFIVYYEFPKRKKKMSKEEMKRGLTIPIPEAHCSVTVPPSDVGRDVTIMCKIHMTDETRIKEYKEEHPNEYGDVAVLDGVQMKSNAEINKGFVEFQRGSQQHQNTKYFCFKTSGFGLNDWECNKVEPEFQNKNMMFQLSGDDKVSYIVAIDNVESKKNKSSGILDLFLTLLGFKAQCKLLTLYKVPEEQDNTINLCVLCIESKGSDLSDQASRYFMNNWIQIEEQDESSDFLITPGDVIRLGFSGNVGPKEGNPPVITFIKKGSCFSRVELHCLDNKYPKGCVQMNLNENTLDSKQLDWKYLLGKWKHGDQFRSDVQDGGMMHSGIGPSQVNALLSSLNIPTVSTRTLQNRQNEMGTVMKKVAEDTKRSSLHEEIQATLESEGTDELTVSVDAGWQKRGSGRSFDSLSGSSKAMERDMVVDMVTKMVDKGVNITKVVADEDTTTFSHLRIIHNNITKISDRNHIRKTFSSNLYGSIQANKSFNKTFSMKAPKNHHFSSSASLNYRVAASVAEKNTGQTYLVNRRAGLSPGKHTKKFCYLRDSQSRKSYCTNKESKEEKNRTESQEMPDHIM</sequence>
<feature type="compositionally biased region" description="Basic and acidic residues" evidence="1">
    <location>
        <begin position="1003"/>
        <end position="1022"/>
    </location>
</feature>
<accession>A0A8W8M7T4</accession>
<feature type="domain" description="Mutator-like transposase" evidence="2">
    <location>
        <begin position="771"/>
        <end position="861"/>
    </location>
</feature>
<reference evidence="3" key="1">
    <citation type="submission" date="2022-08" db="UniProtKB">
        <authorList>
            <consortium name="EnsemblMetazoa"/>
        </authorList>
    </citation>
    <scope>IDENTIFICATION</scope>
    <source>
        <strain evidence="3">05x7-T-G4-1.051#20</strain>
    </source>
</reference>
<proteinExistence type="predicted"/>
<protein>
    <recommendedName>
        <fullName evidence="2">Mutator-like transposase domain-containing protein</fullName>
    </recommendedName>
</protein>
<evidence type="ECO:0000313" key="4">
    <source>
        <dbReference type="Proteomes" id="UP000005408"/>
    </source>
</evidence>
<organism evidence="3 4">
    <name type="scientific">Magallana gigas</name>
    <name type="common">Pacific oyster</name>
    <name type="synonym">Crassostrea gigas</name>
    <dbReference type="NCBI Taxonomy" id="29159"/>
    <lineage>
        <taxon>Eukaryota</taxon>
        <taxon>Metazoa</taxon>
        <taxon>Spiralia</taxon>
        <taxon>Lophotrochozoa</taxon>
        <taxon>Mollusca</taxon>
        <taxon>Bivalvia</taxon>
        <taxon>Autobranchia</taxon>
        <taxon>Pteriomorphia</taxon>
        <taxon>Ostreida</taxon>
        <taxon>Ostreoidea</taxon>
        <taxon>Ostreidae</taxon>
        <taxon>Magallana</taxon>
    </lineage>
</organism>